<dbReference type="EMBL" id="KN833038">
    <property type="protein sequence ID" value="KIM76101.1"/>
    <property type="molecule type" value="Genomic_DNA"/>
</dbReference>
<reference evidence="2" key="2">
    <citation type="submission" date="2015-01" db="EMBL/GenBank/DDBJ databases">
        <title>Evolutionary Origins and Diversification of the Mycorrhizal Mutualists.</title>
        <authorList>
            <consortium name="DOE Joint Genome Institute"/>
            <consortium name="Mycorrhizal Genomics Consortium"/>
            <person name="Kohler A."/>
            <person name="Kuo A."/>
            <person name="Nagy L.G."/>
            <person name="Floudas D."/>
            <person name="Copeland A."/>
            <person name="Barry K.W."/>
            <person name="Cichocki N."/>
            <person name="Veneault-Fourrey C."/>
            <person name="LaButti K."/>
            <person name="Lindquist E.A."/>
            <person name="Lipzen A."/>
            <person name="Lundell T."/>
            <person name="Morin E."/>
            <person name="Murat C."/>
            <person name="Riley R."/>
            <person name="Ohm R."/>
            <person name="Sun H."/>
            <person name="Tunlid A."/>
            <person name="Henrissat B."/>
            <person name="Grigoriev I.V."/>
            <person name="Hibbett D.S."/>
            <person name="Martin F."/>
        </authorList>
    </citation>
    <scope>NUCLEOTIDE SEQUENCE [LARGE SCALE GENOMIC DNA]</scope>
    <source>
        <strain evidence="2">F 1598</strain>
    </source>
</reference>
<proteinExistence type="predicted"/>
<sequence>MAAVWDEWISDGVDELRKALVRIFTESANPETHDCAKDTPILQRSFTVPSPQGCADDHGAWGWKRGGSVVMITRGVRVDINFELDEKGVEHWVEEWLVMSWLNPSADLNLPANALDAHSLTLRHTKCLYLQAHATVSLTAGRYSRGDDYFSTNCWSIPISRSAKTFSRARIMGLVLCGWDWSLGNVEGWASWASLQFCAGGCTGG</sequence>
<gene>
    <name evidence="1" type="ORF">PILCRDRAFT_91743</name>
</gene>
<keyword evidence="2" id="KW-1185">Reference proteome</keyword>
<evidence type="ECO:0000313" key="2">
    <source>
        <dbReference type="Proteomes" id="UP000054166"/>
    </source>
</evidence>
<reference evidence="1 2" key="1">
    <citation type="submission" date="2014-04" db="EMBL/GenBank/DDBJ databases">
        <authorList>
            <consortium name="DOE Joint Genome Institute"/>
            <person name="Kuo A."/>
            <person name="Tarkka M."/>
            <person name="Buscot F."/>
            <person name="Kohler A."/>
            <person name="Nagy L.G."/>
            <person name="Floudas D."/>
            <person name="Copeland A."/>
            <person name="Barry K.W."/>
            <person name="Cichocki N."/>
            <person name="Veneault-Fourrey C."/>
            <person name="LaButti K."/>
            <person name="Lindquist E.A."/>
            <person name="Lipzen A."/>
            <person name="Lundell T."/>
            <person name="Morin E."/>
            <person name="Murat C."/>
            <person name="Sun H."/>
            <person name="Tunlid A."/>
            <person name="Henrissat B."/>
            <person name="Grigoriev I.V."/>
            <person name="Hibbett D.S."/>
            <person name="Martin F."/>
            <person name="Nordberg H.P."/>
            <person name="Cantor M.N."/>
            <person name="Hua S.X."/>
        </authorList>
    </citation>
    <scope>NUCLEOTIDE SEQUENCE [LARGE SCALE GENOMIC DNA]</scope>
    <source>
        <strain evidence="1 2">F 1598</strain>
    </source>
</reference>
<dbReference type="InParanoid" id="A0A0C3F8U2"/>
<dbReference type="HOGENOM" id="CLU_1337952_0_0_1"/>
<accession>A0A0C3F8U2</accession>
<name>A0A0C3F8U2_PILCF</name>
<evidence type="ECO:0000313" key="1">
    <source>
        <dbReference type="EMBL" id="KIM76101.1"/>
    </source>
</evidence>
<dbReference type="Proteomes" id="UP000054166">
    <property type="component" value="Unassembled WGS sequence"/>
</dbReference>
<dbReference type="AlphaFoldDB" id="A0A0C3F8U2"/>
<protein>
    <submittedName>
        <fullName evidence="1">Uncharacterized protein</fullName>
    </submittedName>
</protein>
<organism evidence="1 2">
    <name type="scientific">Piloderma croceum (strain F 1598)</name>
    <dbReference type="NCBI Taxonomy" id="765440"/>
    <lineage>
        <taxon>Eukaryota</taxon>
        <taxon>Fungi</taxon>
        <taxon>Dikarya</taxon>
        <taxon>Basidiomycota</taxon>
        <taxon>Agaricomycotina</taxon>
        <taxon>Agaricomycetes</taxon>
        <taxon>Agaricomycetidae</taxon>
        <taxon>Atheliales</taxon>
        <taxon>Atheliaceae</taxon>
        <taxon>Piloderma</taxon>
    </lineage>
</organism>